<comment type="function">
    <text evidence="1">Involved in the assembly of lipopolysaccharide (LPS). Required for the translocation of LPS from the inner membrane to the outer membrane. Facilitates the transfer of LPS from the inner membrane to the periplasmic protein LptA. Could be a docking site for LptA.</text>
</comment>
<dbReference type="EMBL" id="JACRUP010000008">
    <property type="protein sequence ID" value="MBC5851828.1"/>
    <property type="molecule type" value="Genomic_DNA"/>
</dbReference>
<keyword evidence="1 2" id="KW-0472">Membrane</keyword>
<keyword evidence="1 2" id="KW-1003">Cell membrane</keyword>
<name>A0A9X0RAR0_VIBME</name>
<dbReference type="RefSeq" id="WP_040904008.1">
    <property type="nucleotide sequence ID" value="NZ_CAWQCL010000067.1"/>
</dbReference>
<evidence type="ECO:0000256" key="1">
    <source>
        <dbReference type="HAMAP-Rule" id="MF_01915"/>
    </source>
</evidence>
<evidence type="ECO:0000313" key="3">
    <source>
        <dbReference type="EMBL" id="MBC5851828.1"/>
    </source>
</evidence>
<protein>
    <recommendedName>
        <fullName evidence="1 2">Lipopolysaccharide export system protein LptC</fullName>
    </recommendedName>
</protein>
<dbReference type="OrthoDB" id="5659892at2"/>
<dbReference type="HAMAP" id="MF_01915">
    <property type="entry name" value="LPS_assembly_LptC"/>
    <property type="match status" value="1"/>
</dbReference>
<keyword evidence="1" id="KW-1133">Transmembrane helix</keyword>
<dbReference type="InterPro" id="IPR026265">
    <property type="entry name" value="LptC"/>
</dbReference>
<dbReference type="NCBIfam" id="TIGR04409">
    <property type="entry name" value="LptC_YrbK"/>
    <property type="match status" value="1"/>
</dbReference>
<dbReference type="InterPro" id="IPR010664">
    <property type="entry name" value="LipoPS_assembly_LptC-rel"/>
</dbReference>
<dbReference type="GO" id="GO:0043165">
    <property type="term" value="P:Gram-negative-bacterium-type cell outer membrane assembly"/>
    <property type="evidence" value="ECO:0007669"/>
    <property type="project" value="UniProtKB-UniRule"/>
</dbReference>
<dbReference type="InterPro" id="IPR052363">
    <property type="entry name" value="LPS_export_LptC"/>
</dbReference>
<keyword evidence="4" id="KW-1185">Reference proteome</keyword>
<proteinExistence type="inferred from homology"/>
<comment type="function">
    <text evidence="2">Required for the translocation of lipopolysaccharide (LPS) from the inner membrane to the outer membrane.</text>
</comment>
<keyword evidence="1 2" id="KW-0997">Cell inner membrane</keyword>
<feature type="transmembrane region" description="Helical" evidence="1">
    <location>
        <begin position="6"/>
        <end position="23"/>
    </location>
</feature>
<comment type="subunit">
    <text evidence="1">Component of the lipopolysaccharide transport and assembly complex. Interacts with LptA and the LptBFG transporter complex.</text>
</comment>
<sequence>MSLTRILYLCLFFVAAWSGYYLLDKDQSTAIQVTPNFELPMFSGKHLNNVTYNQQGVRNYEIISQHLDFYAESGNTTFEYPVLKVYRDGTTQEWQLTAKRGILTKQQVLILYDDVVAHNLLADSGFERLTTSKFSIQLDNRDFWSDSQVTLIGPQFETHGQAMKGNLSDHSAVLYNHVQGRYETFTP</sequence>
<comment type="subcellular location">
    <subcellularLocation>
        <location evidence="1">Cell inner membrane</location>
        <topology evidence="1">Single-pass membrane protein</topology>
    </subcellularLocation>
</comment>
<dbReference type="Gene3D" id="2.60.450.10">
    <property type="entry name" value="Lipopolysaccharide (LPS) transport protein A like domain"/>
    <property type="match status" value="1"/>
</dbReference>
<keyword evidence="1" id="KW-0812">Transmembrane</keyword>
<dbReference type="AlphaFoldDB" id="A0A9X0RAR0"/>
<dbReference type="GO" id="GO:0005886">
    <property type="term" value="C:plasma membrane"/>
    <property type="evidence" value="ECO:0007669"/>
    <property type="project" value="UniProtKB-SubCell"/>
</dbReference>
<dbReference type="GO" id="GO:0015221">
    <property type="term" value="F:lipopolysaccharide transmembrane transporter activity"/>
    <property type="evidence" value="ECO:0007669"/>
    <property type="project" value="InterPro"/>
</dbReference>
<dbReference type="Pfam" id="PF06835">
    <property type="entry name" value="LptC"/>
    <property type="match status" value="1"/>
</dbReference>
<comment type="similarity">
    <text evidence="1 2">Belongs to the LptC family.</text>
</comment>
<comment type="caution">
    <text evidence="3">The sequence shown here is derived from an EMBL/GenBank/DDBJ whole genome shotgun (WGS) entry which is preliminary data.</text>
</comment>
<dbReference type="PIRSF" id="PIRSF028513">
    <property type="entry name" value="LptC"/>
    <property type="match status" value="1"/>
</dbReference>
<accession>A0A9X0RAR0</accession>
<evidence type="ECO:0000256" key="2">
    <source>
        <dbReference type="PIRNR" id="PIRNR028513"/>
    </source>
</evidence>
<dbReference type="GO" id="GO:0017089">
    <property type="term" value="F:glycolipid transfer activity"/>
    <property type="evidence" value="ECO:0007669"/>
    <property type="project" value="TreeGrafter"/>
</dbReference>
<dbReference type="PANTHER" id="PTHR37481">
    <property type="entry name" value="LIPOPOLYSACCHARIDE EXPORT SYSTEM PROTEIN LPTC"/>
    <property type="match status" value="1"/>
</dbReference>
<dbReference type="GeneID" id="79888730"/>
<evidence type="ECO:0000313" key="4">
    <source>
        <dbReference type="Proteomes" id="UP000615796"/>
    </source>
</evidence>
<reference evidence="3" key="1">
    <citation type="submission" date="2020-08" db="EMBL/GenBank/DDBJ databases">
        <title>Genome Sequencing and Pan-Genome Analysis of Migratory bird Vibrio Strains, Inner Mongolia.</title>
        <authorList>
            <person name="Zheng L."/>
        </authorList>
    </citation>
    <scope>NUCLEOTIDE SEQUENCE</scope>
    <source>
        <strain evidence="3">M13F</strain>
    </source>
</reference>
<dbReference type="PANTHER" id="PTHR37481:SF1">
    <property type="entry name" value="LIPOPOLYSACCHARIDE EXPORT SYSTEM PROTEIN LPTC"/>
    <property type="match status" value="1"/>
</dbReference>
<dbReference type="GO" id="GO:0030288">
    <property type="term" value="C:outer membrane-bounded periplasmic space"/>
    <property type="evidence" value="ECO:0007669"/>
    <property type="project" value="TreeGrafter"/>
</dbReference>
<dbReference type="Proteomes" id="UP000615796">
    <property type="component" value="Unassembled WGS sequence"/>
</dbReference>
<gene>
    <name evidence="1 3" type="primary">lptC</name>
    <name evidence="3" type="ORF">H8Q88_13025</name>
</gene>
<organism evidence="3 4">
    <name type="scientific">Vibrio metschnikovii</name>
    <dbReference type="NCBI Taxonomy" id="28172"/>
    <lineage>
        <taxon>Bacteria</taxon>
        <taxon>Pseudomonadati</taxon>
        <taxon>Pseudomonadota</taxon>
        <taxon>Gammaproteobacteria</taxon>
        <taxon>Vibrionales</taxon>
        <taxon>Vibrionaceae</taxon>
        <taxon>Vibrio</taxon>
    </lineage>
</organism>